<evidence type="ECO:0000256" key="1">
    <source>
        <dbReference type="ARBA" id="ARBA00005937"/>
    </source>
</evidence>
<comment type="function">
    <text evidence="4">CRISPR (clustered regularly interspaced short palindromic repeat), is an adaptive immune system that provides protection against mobile genetic elements (viruses, transposable elements and conjugative plasmids). CRISPR clusters contain sequences complementary to antecedent mobile elements and target invading nucleic acids. CRISPR clusters are transcribed and processed into CRISPR RNA (crRNA).</text>
</comment>
<dbReference type="GO" id="GO:0051607">
    <property type="term" value="P:defense response to virus"/>
    <property type="evidence" value="ECO:0007669"/>
    <property type="project" value="UniProtKB-KW"/>
</dbReference>
<evidence type="ECO:0000256" key="2">
    <source>
        <dbReference type="ARBA" id="ARBA00022884"/>
    </source>
</evidence>
<feature type="site" description="Transition state stabilizer" evidence="5">
    <location>
        <position position="49"/>
    </location>
</feature>
<sequence>MRCKVSLKKLSSNPIHYDYQYGLASILYKRLTTANVELANEIHRYKGFKFYTFSNLIAEDKIPNNKGLNFSKAHFFISSPDNKFIKSFVEGLLMQPEFFLGKNELKANFTIENIELLEEPNFSDKCIFRTLSPIYVKTQRKKQDKLVMVDLYPKEPKFYDNLYRNLVNRYEEYYKQSLDHYHFDVLDVYNVKPKRISIGNTQRRCSIMTFEVEANPELIAFAYNAGFGEKNAMGFGCVDIVE</sequence>
<dbReference type="PANTHER" id="PTHR36984:SF1">
    <property type="entry name" value="CRISPR-ASSOCIATED ENDORIBONUCLEASE CAS6 1"/>
    <property type="match status" value="1"/>
</dbReference>
<dbReference type="Gene3D" id="3.30.70.1900">
    <property type="match status" value="1"/>
</dbReference>
<dbReference type="PIRSF" id="PIRSF005054">
    <property type="entry name" value="PF1131"/>
    <property type="match status" value="1"/>
</dbReference>
<keyword evidence="10" id="KW-1185">Reference proteome</keyword>
<dbReference type="OrthoDB" id="43942at2157"/>
<name>A0A285EWJ3_9EURY</name>
<dbReference type="GO" id="GO:0016788">
    <property type="term" value="F:hydrolase activity, acting on ester bonds"/>
    <property type="evidence" value="ECO:0007669"/>
    <property type="project" value="InterPro"/>
</dbReference>
<evidence type="ECO:0000313" key="8">
    <source>
        <dbReference type="EMBL" id="SNY03422.1"/>
    </source>
</evidence>
<dbReference type="Proteomes" id="UP000217726">
    <property type="component" value="Unassembled WGS sequence"/>
</dbReference>
<evidence type="ECO:0000313" key="10">
    <source>
        <dbReference type="Proteomes" id="UP000217726"/>
    </source>
</evidence>
<dbReference type="InterPro" id="IPR049435">
    <property type="entry name" value="Cas_Cas6_C"/>
</dbReference>
<feature type="active site" description="Proton acceptor" evidence="6">
    <location>
        <position position="28"/>
    </location>
</feature>
<evidence type="ECO:0000256" key="4">
    <source>
        <dbReference type="PIRNR" id="PIRNR005054"/>
    </source>
</evidence>
<gene>
    <name evidence="9" type="ORF">C7960_0021</name>
    <name evidence="8" type="ORF">SAMN06295989_1022</name>
</gene>
<keyword evidence="2" id="KW-0694">RNA-binding</keyword>
<dbReference type="AlphaFoldDB" id="A0A285EWJ3"/>
<dbReference type="Pfam" id="PF01881">
    <property type="entry name" value="Cas_Cas6_C"/>
    <property type="match status" value="1"/>
</dbReference>
<evidence type="ECO:0000313" key="9">
    <source>
        <dbReference type="EMBL" id="TCL10932.1"/>
    </source>
</evidence>
<proteinExistence type="inferred from homology"/>
<evidence type="ECO:0000259" key="7">
    <source>
        <dbReference type="Pfam" id="PF01881"/>
    </source>
</evidence>
<organism evidence="8 10">
    <name type="scientific">Methanohalophilus euhalobius</name>
    <dbReference type="NCBI Taxonomy" id="51203"/>
    <lineage>
        <taxon>Archaea</taxon>
        <taxon>Methanobacteriati</taxon>
        <taxon>Methanobacteriota</taxon>
        <taxon>Stenosarchaea group</taxon>
        <taxon>Methanomicrobia</taxon>
        <taxon>Methanosarcinales</taxon>
        <taxon>Methanosarcinaceae</taxon>
        <taxon>Methanohalophilus</taxon>
    </lineage>
</organism>
<comment type="similarity">
    <text evidence="1 4">Belongs to the CRISPR-associated protein Cas6/Cse3/CasE family.</text>
</comment>
<dbReference type="PANTHER" id="PTHR36984">
    <property type="entry name" value="CRISPR-ASSOCIATED ENDORIBONUCLEASE CAS6 1"/>
    <property type="match status" value="1"/>
</dbReference>
<reference evidence="8" key="1">
    <citation type="submission" date="2017-09" db="EMBL/GenBank/DDBJ databases">
        <authorList>
            <person name="Ehlers B."/>
            <person name="Leendertz F.H."/>
        </authorList>
    </citation>
    <scope>NUCLEOTIDE SEQUENCE [LARGE SCALE GENOMIC DNA]</scope>
    <source>
        <strain evidence="8">WG-1MB</strain>
    </source>
</reference>
<protein>
    <recommendedName>
        <fullName evidence="4">CRISPR-associated endoribonuclease</fullName>
    </recommendedName>
</protein>
<feature type="domain" description="CRISPR associated protein Cas6 C-terminal" evidence="7">
    <location>
        <begin position="118"/>
        <end position="240"/>
    </location>
</feature>
<dbReference type="RefSeq" id="WP_096711630.1">
    <property type="nucleotide sequence ID" value="NZ_OBDR01000002.1"/>
</dbReference>
<keyword evidence="3" id="KW-0051">Antiviral defense</keyword>
<dbReference type="Proteomes" id="UP000295404">
    <property type="component" value="Unassembled WGS sequence"/>
</dbReference>
<dbReference type="EMBL" id="OBDR01000002">
    <property type="protein sequence ID" value="SNY03422.1"/>
    <property type="molecule type" value="Genomic_DNA"/>
</dbReference>
<dbReference type="InterPro" id="IPR010156">
    <property type="entry name" value="CRISPR-assoc_prot_Cas6"/>
</dbReference>
<reference evidence="9 11" key="3">
    <citation type="submission" date="2019-03" db="EMBL/GenBank/DDBJ databases">
        <title>Subsurface microbial communities from deep shales in Ohio and West Virginia, USA.</title>
        <authorList>
            <person name="Wrighton K."/>
        </authorList>
    </citation>
    <scope>NUCLEOTIDE SEQUENCE [LARGE SCALE GENOMIC DNA]</scope>
    <source>
        <strain evidence="9 11">WG1_MB</strain>
    </source>
</reference>
<dbReference type="NCBIfam" id="TIGR01877">
    <property type="entry name" value="cas_cas6"/>
    <property type="match status" value="1"/>
</dbReference>
<dbReference type="Gene3D" id="3.30.70.1890">
    <property type="match status" value="1"/>
</dbReference>
<accession>A0A285EWJ3</accession>
<evidence type="ECO:0000256" key="3">
    <source>
        <dbReference type="ARBA" id="ARBA00023118"/>
    </source>
</evidence>
<feature type="active site" description="Proton donor" evidence="6">
    <location>
        <position position="43"/>
    </location>
</feature>
<reference evidence="10" key="2">
    <citation type="submission" date="2017-09" db="EMBL/GenBank/DDBJ databases">
        <authorList>
            <person name="Varghese N."/>
            <person name="Submissions S."/>
        </authorList>
    </citation>
    <scope>NUCLEOTIDE SEQUENCE [LARGE SCALE GENOMIC DNA]</scope>
    <source>
        <strain evidence="10">WG-1MB</strain>
    </source>
</reference>
<evidence type="ECO:0000313" key="11">
    <source>
        <dbReference type="Proteomes" id="UP000295404"/>
    </source>
</evidence>
<evidence type="ECO:0000256" key="6">
    <source>
        <dbReference type="PIRSR" id="PIRSR005054-50"/>
    </source>
</evidence>
<dbReference type="GO" id="GO:0003723">
    <property type="term" value="F:RNA binding"/>
    <property type="evidence" value="ECO:0007669"/>
    <property type="project" value="UniProtKB-KW"/>
</dbReference>
<dbReference type="Pfam" id="PF21350">
    <property type="entry name" value="Cas6_I-A"/>
    <property type="match status" value="1"/>
</dbReference>
<evidence type="ECO:0000256" key="5">
    <source>
        <dbReference type="PIRSR" id="PIRSR005054-1"/>
    </source>
</evidence>
<dbReference type="EMBL" id="SMMS01000001">
    <property type="protein sequence ID" value="TCL10932.1"/>
    <property type="molecule type" value="Genomic_DNA"/>
</dbReference>
<dbReference type="InterPro" id="IPR045747">
    <property type="entry name" value="CRISPR-assoc_prot_Cas6_N_sf"/>
</dbReference>